<dbReference type="RefSeq" id="WP_150203076.1">
    <property type="nucleotide sequence ID" value="NZ_CP043939.1"/>
</dbReference>
<dbReference type="InterPro" id="IPR013154">
    <property type="entry name" value="ADH-like_N"/>
</dbReference>
<dbReference type="KEGG" id="lnn:F0161_00470"/>
<evidence type="ECO:0000259" key="1">
    <source>
        <dbReference type="SMART" id="SM00829"/>
    </source>
</evidence>
<keyword evidence="3" id="KW-1185">Reference proteome</keyword>
<proteinExistence type="predicted"/>
<dbReference type="SUPFAM" id="SSF51735">
    <property type="entry name" value="NAD(P)-binding Rossmann-fold domains"/>
    <property type="match status" value="1"/>
</dbReference>
<sequence length="334" mass="36620">MKAAQLLKYQPDFKLHVNDIEVPTIKDDEVLIRVKYAAVNPLETLIGTGAVKLISPYHLPTTLGNELSGEIVQVGQSVSNFKVGDTVYSRLSINKIGAFAEYVVTNENTIAHLPANNDLKSGAALALTGLTALQGLTENLQAHAGQSLFIPGGSGSFGQMAIPIAKSLGLNVIVSGNTRNREQALQIGADQYLDYRSENYWETLKNIDLVIDTLGPSEFTRELSILKPGGKLLSLVDGPNRQFAIDQQLPAWKRFLFGLVGRKFDKQAAAKQAEYQFIFVRSNGAQLAHLNDLILKHNIVPQVDSNVFKIDEINDAIEYLKNGHPQGKVLIEFN</sequence>
<dbReference type="SUPFAM" id="SSF50129">
    <property type="entry name" value="GroES-like"/>
    <property type="match status" value="1"/>
</dbReference>
<dbReference type="CDD" id="cd05289">
    <property type="entry name" value="MDR_like_2"/>
    <property type="match status" value="1"/>
</dbReference>
<protein>
    <submittedName>
        <fullName evidence="2">NADP-dependent oxidoreductase</fullName>
    </submittedName>
</protein>
<evidence type="ECO:0000313" key="3">
    <source>
        <dbReference type="Proteomes" id="UP000325295"/>
    </source>
</evidence>
<evidence type="ECO:0000313" key="2">
    <source>
        <dbReference type="EMBL" id="QER66484.1"/>
    </source>
</evidence>
<dbReference type="OrthoDB" id="9792162at2"/>
<feature type="domain" description="Enoyl reductase (ER)" evidence="1">
    <location>
        <begin position="12"/>
        <end position="331"/>
    </location>
</feature>
<dbReference type="InterPro" id="IPR011032">
    <property type="entry name" value="GroES-like_sf"/>
</dbReference>
<gene>
    <name evidence="2" type="ORF">F0161_00470</name>
</gene>
<dbReference type="GO" id="GO:0016491">
    <property type="term" value="F:oxidoreductase activity"/>
    <property type="evidence" value="ECO:0007669"/>
    <property type="project" value="InterPro"/>
</dbReference>
<dbReference type="PANTHER" id="PTHR43482">
    <property type="entry name" value="PROTEIN AST1-RELATED"/>
    <property type="match status" value="1"/>
</dbReference>
<dbReference type="Pfam" id="PF13602">
    <property type="entry name" value="ADH_zinc_N_2"/>
    <property type="match status" value="1"/>
</dbReference>
<dbReference type="Proteomes" id="UP000325295">
    <property type="component" value="Chromosome"/>
</dbReference>
<reference evidence="2 3" key="1">
    <citation type="submission" date="2019-09" db="EMBL/GenBank/DDBJ databases">
        <title>Complete Genome Sequence of Lactobacillus nenjiangensis SH-Y15, isolated from sauerkraut.</title>
        <authorList>
            <person name="Yang H."/>
        </authorList>
    </citation>
    <scope>NUCLEOTIDE SEQUENCE [LARGE SCALE GENOMIC DNA]</scope>
    <source>
        <strain evidence="2 3">SH-Y15</strain>
    </source>
</reference>
<dbReference type="PANTHER" id="PTHR43482:SF1">
    <property type="entry name" value="PROTEIN AST1-RELATED"/>
    <property type="match status" value="1"/>
</dbReference>
<accession>A0A5P1X0S5</accession>
<dbReference type="InterPro" id="IPR020843">
    <property type="entry name" value="ER"/>
</dbReference>
<dbReference type="Gene3D" id="3.40.50.720">
    <property type="entry name" value="NAD(P)-binding Rossmann-like Domain"/>
    <property type="match status" value="1"/>
</dbReference>
<dbReference type="InterPro" id="IPR036291">
    <property type="entry name" value="NAD(P)-bd_dom_sf"/>
</dbReference>
<dbReference type="SMART" id="SM00829">
    <property type="entry name" value="PKS_ER"/>
    <property type="match status" value="1"/>
</dbReference>
<name>A0A5P1X0S5_9LACO</name>
<dbReference type="EMBL" id="CP043939">
    <property type="protein sequence ID" value="QER66484.1"/>
    <property type="molecule type" value="Genomic_DNA"/>
</dbReference>
<organism evidence="2 3">
    <name type="scientific">Paucilactobacillus nenjiangensis</name>
    <dbReference type="NCBI Taxonomy" id="1296540"/>
    <lineage>
        <taxon>Bacteria</taxon>
        <taxon>Bacillati</taxon>
        <taxon>Bacillota</taxon>
        <taxon>Bacilli</taxon>
        <taxon>Lactobacillales</taxon>
        <taxon>Lactobacillaceae</taxon>
        <taxon>Paucilactobacillus</taxon>
    </lineage>
</organism>
<dbReference type="Pfam" id="PF08240">
    <property type="entry name" value="ADH_N"/>
    <property type="match status" value="1"/>
</dbReference>
<dbReference type="Gene3D" id="3.90.180.10">
    <property type="entry name" value="Medium-chain alcohol dehydrogenases, catalytic domain"/>
    <property type="match status" value="1"/>
</dbReference>
<dbReference type="AlphaFoldDB" id="A0A5P1X0S5"/>
<dbReference type="InterPro" id="IPR052585">
    <property type="entry name" value="Lipid_raft_assoc_Zn_ADH"/>
</dbReference>